<keyword evidence="3 6" id="KW-0418">Kinase</keyword>
<evidence type="ECO:0000259" key="4">
    <source>
        <dbReference type="Pfam" id="PF00370"/>
    </source>
</evidence>
<comment type="caution">
    <text evidence="6">The sequence shown here is derived from an EMBL/GenBank/DDBJ whole genome shotgun (WGS) entry which is preliminary data.</text>
</comment>
<dbReference type="GO" id="GO:0004856">
    <property type="term" value="F:D-xylulokinase activity"/>
    <property type="evidence" value="ECO:0007669"/>
    <property type="project" value="TreeGrafter"/>
</dbReference>
<feature type="domain" description="Carbohydrate kinase FGGY C-terminal" evidence="5">
    <location>
        <begin position="267"/>
        <end position="415"/>
    </location>
</feature>
<accession>Q1YJP1</accession>
<proteinExistence type="inferred from homology"/>
<evidence type="ECO:0000256" key="3">
    <source>
        <dbReference type="ARBA" id="ARBA00022777"/>
    </source>
</evidence>
<dbReference type="Proteomes" id="UP000000321">
    <property type="component" value="Unassembled WGS sequence"/>
</dbReference>
<dbReference type="OrthoDB" id="9805576at2"/>
<dbReference type="RefSeq" id="WP_009208821.1">
    <property type="nucleotide sequence ID" value="NZ_BBWP01000051.1"/>
</dbReference>
<comment type="similarity">
    <text evidence="1">Belongs to the FGGY kinase family.</text>
</comment>
<reference evidence="6 7" key="1">
    <citation type="journal article" date="2008" name="Appl. Environ. Microbiol.">
        <title>Genomic insights into Mn(II) oxidation by the marine alphaproteobacterium Aurantimonas sp. strain SI85-9A1.</title>
        <authorList>
            <person name="Dick G.J."/>
            <person name="Podell S."/>
            <person name="Johnson H.A."/>
            <person name="Rivera-Espinoza Y."/>
            <person name="Bernier-Latmani R."/>
            <person name="McCarthy J.K."/>
            <person name="Torpey J.W."/>
            <person name="Clement B.G."/>
            <person name="Gaasterland T."/>
            <person name="Tebo B.M."/>
        </authorList>
    </citation>
    <scope>NUCLEOTIDE SEQUENCE [LARGE SCALE GENOMIC DNA]</scope>
    <source>
        <strain evidence="6 7">SI85-9A1</strain>
    </source>
</reference>
<dbReference type="Pfam" id="PF02782">
    <property type="entry name" value="FGGY_C"/>
    <property type="match status" value="1"/>
</dbReference>
<dbReference type="Pfam" id="PF00370">
    <property type="entry name" value="FGGY_N"/>
    <property type="match status" value="1"/>
</dbReference>
<feature type="domain" description="Carbohydrate kinase FGGY N-terminal" evidence="4">
    <location>
        <begin position="7"/>
        <end position="97"/>
    </location>
</feature>
<evidence type="ECO:0000313" key="7">
    <source>
        <dbReference type="Proteomes" id="UP000000321"/>
    </source>
</evidence>
<dbReference type="GO" id="GO:0019150">
    <property type="term" value="F:D-ribulokinase activity"/>
    <property type="evidence" value="ECO:0007669"/>
    <property type="project" value="TreeGrafter"/>
</dbReference>
<dbReference type="HOGENOM" id="CLU_009281_0_0_5"/>
<protein>
    <submittedName>
        <fullName evidence="6">Sugar kinase</fullName>
    </submittedName>
</protein>
<dbReference type="AlphaFoldDB" id="Q1YJP1"/>
<keyword evidence="7" id="KW-1185">Reference proteome</keyword>
<evidence type="ECO:0000256" key="1">
    <source>
        <dbReference type="ARBA" id="ARBA00009156"/>
    </source>
</evidence>
<dbReference type="CDD" id="cd07783">
    <property type="entry name" value="ASKHA_NBD_FGGY_SePSK_AtXK1-like"/>
    <property type="match status" value="1"/>
</dbReference>
<gene>
    <name evidence="6" type="ORF">SI859A1_00958</name>
</gene>
<dbReference type="PANTHER" id="PTHR10196">
    <property type="entry name" value="SUGAR KINASE"/>
    <property type="match status" value="1"/>
</dbReference>
<dbReference type="BioCyc" id="AURANTIMONAS:SI859A1_00958-MONOMER"/>
<keyword evidence="2" id="KW-0808">Transferase</keyword>
<dbReference type="InterPro" id="IPR018485">
    <property type="entry name" value="FGGY_C"/>
</dbReference>
<evidence type="ECO:0000259" key="5">
    <source>
        <dbReference type="Pfam" id="PF02782"/>
    </source>
</evidence>
<evidence type="ECO:0000313" key="6">
    <source>
        <dbReference type="EMBL" id="EAS50832.1"/>
    </source>
</evidence>
<dbReference type="PANTHER" id="PTHR10196:SF80">
    <property type="entry name" value="D-RIBULOSE KINASE"/>
    <property type="match status" value="1"/>
</dbReference>
<dbReference type="InterPro" id="IPR043129">
    <property type="entry name" value="ATPase_NBD"/>
</dbReference>
<sequence>MSEPPVALGIDVGTSGVRVAALDAAGDMVAGEAQPFAPEADRAAPDIWWQATATCLDRLRSAISFEAITGLAVDGTSGTMLGLDADGAPVGRAIMYNVPCPDAAIVAAIDTAAPSDSPARGANSALARAIALMRRPGVVRVLHQADWIAARIAGFTGVSDTNNALKTGYDPVAETWPDWIEAAGMPVAALPPVVAPGTPVRRLGRAASERFGLPPDAFLHAGTTDGCASFLATGASAPGDAVTALGSTLVLKLFCDRPISAPQYGIYSHRLGDLWLVGGASNSGGAVLRHFFADADLARLTAQLAPDRPTGLDYYPLLTPGERFPVNDPAFAPRLTPRPQDDTIFLQGLLEGIARIETMGYRKLDALGAPPLRSVRSVGGGAVNMAWTQIRRAMLGVPFLPARASDAAAGTARLALGRNALP</sequence>
<dbReference type="InterPro" id="IPR018484">
    <property type="entry name" value="FGGY_N"/>
</dbReference>
<dbReference type="SUPFAM" id="SSF53067">
    <property type="entry name" value="Actin-like ATPase domain"/>
    <property type="match status" value="2"/>
</dbReference>
<dbReference type="GO" id="GO:0005829">
    <property type="term" value="C:cytosol"/>
    <property type="evidence" value="ECO:0007669"/>
    <property type="project" value="TreeGrafter"/>
</dbReference>
<organism evidence="6 7">
    <name type="scientific">Aurantimonas manganoxydans (strain ATCC BAA-1229 / DSM 21871 / SI85-9A1)</name>
    <dbReference type="NCBI Taxonomy" id="287752"/>
    <lineage>
        <taxon>Bacteria</taxon>
        <taxon>Pseudomonadati</taxon>
        <taxon>Pseudomonadota</taxon>
        <taxon>Alphaproteobacteria</taxon>
        <taxon>Hyphomicrobiales</taxon>
        <taxon>Aurantimonadaceae</taxon>
        <taxon>Aurantimonas</taxon>
    </lineage>
</organism>
<name>Q1YJP1_AURMS</name>
<dbReference type="Gene3D" id="3.30.420.40">
    <property type="match status" value="2"/>
</dbReference>
<evidence type="ECO:0000256" key="2">
    <source>
        <dbReference type="ARBA" id="ARBA00022679"/>
    </source>
</evidence>
<dbReference type="EMBL" id="AAPJ01000002">
    <property type="protein sequence ID" value="EAS50832.1"/>
    <property type="molecule type" value="Genomic_DNA"/>
</dbReference>
<dbReference type="GO" id="GO:0005997">
    <property type="term" value="P:xylulose metabolic process"/>
    <property type="evidence" value="ECO:0007669"/>
    <property type="project" value="TreeGrafter"/>
</dbReference>